<dbReference type="RefSeq" id="WP_317903745.1">
    <property type="nucleotide sequence ID" value="NZ_JAIRBC010000037.1"/>
</dbReference>
<dbReference type="SUPFAM" id="SSF53756">
    <property type="entry name" value="UDP-Glycosyltransferase/glycogen phosphorylase"/>
    <property type="match status" value="1"/>
</dbReference>
<keyword evidence="2" id="KW-1185">Reference proteome</keyword>
<gene>
    <name evidence="1" type="ORF">K8352_17745</name>
</gene>
<proteinExistence type="predicted"/>
<dbReference type="AlphaFoldDB" id="A0AAE3EY18"/>
<name>A0AAE3EY18_9FLAO</name>
<evidence type="ECO:0000313" key="1">
    <source>
        <dbReference type="EMBL" id="MCG2462610.1"/>
    </source>
</evidence>
<sequence>MTKPKKNKTLLIIYPHWHPANLAGVQRPRLIGNYLSELGWQPRVLTVDEKYFEEIPDPDFYNAFSPDFVVTRVAAFPIIKPRLIGDIGLRAFWQLYKGALKIIREEHIHFIWLPIPSFYNALLGRLLYEKTKINYGIDYIDPWIRDITNQRNLRAVLSQWLAKILEPIALKKVSLISGVDTAYYRPALQRNFLNFFDKNGKLKAESTNPYTLTKMAHLGMPYGFDPNDHKLTIRDAIPPWGKEINRKIWLYAGAFLPNSHLFLQAFFKAVANLRKQGNWDEDIKLWFIGTGSYPSKRIITYAEDFGLRDIVEERRERLPYLHVLNWLSRADTVLIFGSTEPHYTASKTFQALLSQRPLLTCFHLQSSALNILDSCNASQFSVRYTPENNTLELESNFKRVILQRFAKTKWQPNLIPLKQYSAEYSAKKLISRIEQINPKETII</sequence>
<evidence type="ECO:0008006" key="3">
    <source>
        <dbReference type="Google" id="ProtNLM"/>
    </source>
</evidence>
<organism evidence="1 2">
    <name type="scientific">Cerina litoralis</name>
    <dbReference type="NCBI Taxonomy" id="2874477"/>
    <lineage>
        <taxon>Bacteria</taxon>
        <taxon>Pseudomonadati</taxon>
        <taxon>Bacteroidota</taxon>
        <taxon>Flavobacteriia</taxon>
        <taxon>Flavobacteriales</taxon>
        <taxon>Flavobacteriaceae</taxon>
        <taxon>Cerina</taxon>
    </lineage>
</organism>
<dbReference type="Proteomes" id="UP001200642">
    <property type="component" value="Unassembled WGS sequence"/>
</dbReference>
<accession>A0AAE3EY18</accession>
<dbReference type="EMBL" id="JAIRBC010000037">
    <property type="protein sequence ID" value="MCG2462610.1"/>
    <property type="molecule type" value="Genomic_DNA"/>
</dbReference>
<reference evidence="1" key="1">
    <citation type="submission" date="2023-02" db="EMBL/GenBank/DDBJ databases">
        <title>Genome of Flavobacteriaceae gen. nov. sp. strain F89.</title>
        <authorList>
            <person name="Wang Y."/>
        </authorList>
    </citation>
    <scope>NUCLEOTIDE SEQUENCE</scope>
    <source>
        <strain evidence="1">F89</strain>
    </source>
</reference>
<protein>
    <recommendedName>
        <fullName evidence="3">Glycosyltransferase</fullName>
    </recommendedName>
</protein>
<evidence type="ECO:0000313" key="2">
    <source>
        <dbReference type="Proteomes" id="UP001200642"/>
    </source>
</evidence>
<comment type="caution">
    <text evidence="1">The sequence shown here is derived from an EMBL/GenBank/DDBJ whole genome shotgun (WGS) entry which is preliminary data.</text>
</comment>